<evidence type="ECO:0000313" key="13">
    <source>
        <dbReference type="Proteomes" id="UP000474718"/>
    </source>
</evidence>
<dbReference type="InterPro" id="IPR012795">
    <property type="entry name" value="tRNA_Ile_lys_synt_N"/>
</dbReference>
<dbReference type="PANTHER" id="PTHR43033:SF1">
    <property type="entry name" value="TRNA(ILE)-LYSIDINE SYNTHASE-RELATED"/>
    <property type="match status" value="1"/>
</dbReference>
<comment type="similarity">
    <text evidence="8">Belongs to the tRNA(Ile)-lysidine synthase family.</text>
</comment>
<dbReference type="Proteomes" id="UP000474718">
    <property type="component" value="Unassembled WGS sequence"/>
</dbReference>
<dbReference type="InterPro" id="IPR012796">
    <property type="entry name" value="Lysidine-tRNA-synth_C"/>
</dbReference>
<name>A0AAQ1MAW8_9FIRM</name>
<reference evidence="11" key="2">
    <citation type="submission" date="2016-11" db="EMBL/GenBank/DDBJ databases">
        <authorList>
            <person name="Varghese N."/>
            <person name="Submissions S."/>
        </authorList>
    </citation>
    <scope>NUCLEOTIDE SEQUENCE</scope>
    <source>
        <strain evidence="11">DSM 4029</strain>
    </source>
</reference>
<comment type="subcellular location">
    <subcellularLocation>
        <location evidence="1 8">Cytoplasm</location>
    </subcellularLocation>
</comment>
<evidence type="ECO:0000313" key="12">
    <source>
        <dbReference type="Proteomes" id="UP000184089"/>
    </source>
</evidence>
<evidence type="ECO:0000256" key="2">
    <source>
        <dbReference type="ARBA" id="ARBA00022490"/>
    </source>
</evidence>
<dbReference type="InterPro" id="IPR011063">
    <property type="entry name" value="TilS/TtcA_N"/>
</dbReference>
<organism evidence="11 12">
    <name type="scientific">Bittarella massiliensis</name>
    <name type="common">ex Durand et al. 2017</name>
    <dbReference type="NCBI Taxonomy" id="1720313"/>
    <lineage>
        <taxon>Bacteria</taxon>
        <taxon>Bacillati</taxon>
        <taxon>Bacillota</taxon>
        <taxon>Clostridia</taxon>
        <taxon>Eubacteriales</taxon>
        <taxon>Oscillospiraceae</taxon>
        <taxon>Bittarella (ex Durand et al. 2017)</taxon>
    </lineage>
</organism>
<evidence type="ECO:0000259" key="9">
    <source>
        <dbReference type="SMART" id="SM00977"/>
    </source>
</evidence>
<dbReference type="Proteomes" id="UP000184089">
    <property type="component" value="Unassembled WGS sequence"/>
</dbReference>
<dbReference type="GO" id="GO:0005524">
    <property type="term" value="F:ATP binding"/>
    <property type="evidence" value="ECO:0007669"/>
    <property type="project" value="UniProtKB-UniRule"/>
</dbReference>
<dbReference type="InterPro" id="IPR012094">
    <property type="entry name" value="tRNA_Ile_lys_synt"/>
</dbReference>
<dbReference type="SUPFAM" id="SSF52402">
    <property type="entry name" value="Adenine nucleotide alpha hydrolases-like"/>
    <property type="match status" value="1"/>
</dbReference>
<proteinExistence type="inferred from homology"/>
<comment type="domain">
    <text evidence="8">The N-terminal region contains the highly conserved SGGXDS motif, predicted to be a P-loop motif involved in ATP binding.</text>
</comment>
<protein>
    <recommendedName>
        <fullName evidence="8">tRNA(Ile)-lysidine synthase</fullName>
        <ecNumber evidence="8">6.3.4.19</ecNumber>
    </recommendedName>
    <alternativeName>
        <fullName evidence="8">tRNA(Ile)-2-lysyl-cytidine synthase</fullName>
    </alternativeName>
    <alternativeName>
        <fullName evidence="8">tRNA(Ile)-lysidine synthetase</fullName>
    </alternativeName>
</protein>
<feature type="domain" description="Lysidine-tRNA(Ile) synthetase C-terminal" evidence="9">
    <location>
        <begin position="387"/>
        <end position="458"/>
    </location>
</feature>
<dbReference type="Pfam" id="PF11734">
    <property type="entry name" value="TilS_C"/>
    <property type="match status" value="1"/>
</dbReference>
<evidence type="ECO:0000256" key="1">
    <source>
        <dbReference type="ARBA" id="ARBA00004496"/>
    </source>
</evidence>
<reference evidence="12" key="1">
    <citation type="submission" date="2016-11" db="EMBL/GenBank/DDBJ databases">
        <authorList>
            <person name="Jaros S."/>
            <person name="Januszkiewicz K."/>
            <person name="Wedrychowicz H."/>
        </authorList>
    </citation>
    <scope>NUCLEOTIDE SEQUENCE [LARGE SCALE GENOMIC DNA]</scope>
    <source>
        <strain evidence="12">DSM 4029</strain>
    </source>
</reference>
<comment type="caution">
    <text evidence="11">The sequence shown here is derived from an EMBL/GenBank/DDBJ whole genome shotgun (WGS) entry which is preliminary data.</text>
</comment>
<keyword evidence="2 8" id="KW-0963">Cytoplasm</keyword>
<feature type="binding site" evidence="8">
    <location>
        <begin position="35"/>
        <end position="40"/>
    </location>
    <ligand>
        <name>ATP</name>
        <dbReference type="ChEBI" id="CHEBI:30616"/>
    </ligand>
</feature>
<dbReference type="GO" id="GO:0006400">
    <property type="term" value="P:tRNA modification"/>
    <property type="evidence" value="ECO:0007669"/>
    <property type="project" value="UniProtKB-UniRule"/>
</dbReference>
<dbReference type="SMART" id="SM00977">
    <property type="entry name" value="TilS_C"/>
    <property type="match status" value="1"/>
</dbReference>
<evidence type="ECO:0000256" key="7">
    <source>
        <dbReference type="ARBA" id="ARBA00048539"/>
    </source>
</evidence>
<dbReference type="NCBIfam" id="TIGR02432">
    <property type="entry name" value="lysidine_TilS_N"/>
    <property type="match status" value="1"/>
</dbReference>
<dbReference type="SUPFAM" id="SSF56037">
    <property type="entry name" value="PheT/TilS domain"/>
    <property type="match status" value="1"/>
</dbReference>
<dbReference type="Gene3D" id="1.20.59.20">
    <property type="match status" value="1"/>
</dbReference>
<evidence type="ECO:0000256" key="6">
    <source>
        <dbReference type="ARBA" id="ARBA00022840"/>
    </source>
</evidence>
<evidence type="ECO:0000313" key="10">
    <source>
        <dbReference type="EMBL" id="MZL70885.1"/>
    </source>
</evidence>
<dbReference type="GO" id="GO:0005737">
    <property type="term" value="C:cytoplasm"/>
    <property type="evidence" value="ECO:0007669"/>
    <property type="project" value="UniProtKB-SubCell"/>
</dbReference>
<keyword evidence="4 8" id="KW-0819">tRNA processing</keyword>
<comment type="catalytic activity">
    <reaction evidence="7 8">
        <text>cytidine(34) in tRNA(Ile2) + L-lysine + ATP = lysidine(34) in tRNA(Ile2) + AMP + diphosphate + H(+)</text>
        <dbReference type="Rhea" id="RHEA:43744"/>
        <dbReference type="Rhea" id="RHEA-COMP:10625"/>
        <dbReference type="Rhea" id="RHEA-COMP:10670"/>
        <dbReference type="ChEBI" id="CHEBI:15378"/>
        <dbReference type="ChEBI" id="CHEBI:30616"/>
        <dbReference type="ChEBI" id="CHEBI:32551"/>
        <dbReference type="ChEBI" id="CHEBI:33019"/>
        <dbReference type="ChEBI" id="CHEBI:82748"/>
        <dbReference type="ChEBI" id="CHEBI:83665"/>
        <dbReference type="ChEBI" id="CHEBI:456215"/>
        <dbReference type="EC" id="6.3.4.19"/>
    </reaction>
</comment>
<dbReference type="SUPFAM" id="SSF82829">
    <property type="entry name" value="MesJ substrate recognition domain-like"/>
    <property type="match status" value="1"/>
</dbReference>
<dbReference type="EC" id="6.3.4.19" evidence="8"/>
<evidence type="ECO:0000256" key="8">
    <source>
        <dbReference type="HAMAP-Rule" id="MF_01161"/>
    </source>
</evidence>
<evidence type="ECO:0000313" key="11">
    <source>
        <dbReference type="EMBL" id="SHF60508.1"/>
    </source>
</evidence>
<dbReference type="AlphaFoldDB" id="A0AAQ1MAW8"/>
<keyword evidence="13" id="KW-1185">Reference proteome</keyword>
<keyword evidence="6 8" id="KW-0067">ATP-binding</keyword>
<dbReference type="EMBL" id="FQVY01000001">
    <property type="protein sequence ID" value="SHF60508.1"/>
    <property type="molecule type" value="Genomic_DNA"/>
</dbReference>
<dbReference type="NCBIfam" id="TIGR02433">
    <property type="entry name" value="lysidine_TilS_C"/>
    <property type="match status" value="1"/>
</dbReference>
<dbReference type="CDD" id="cd01992">
    <property type="entry name" value="TilS_N"/>
    <property type="match status" value="1"/>
</dbReference>
<dbReference type="EMBL" id="WWVX01000012">
    <property type="protein sequence ID" value="MZL70885.1"/>
    <property type="molecule type" value="Genomic_DNA"/>
</dbReference>
<dbReference type="Pfam" id="PF01171">
    <property type="entry name" value="ATP_bind_3"/>
    <property type="match status" value="1"/>
</dbReference>
<evidence type="ECO:0000256" key="5">
    <source>
        <dbReference type="ARBA" id="ARBA00022741"/>
    </source>
</evidence>
<dbReference type="HAMAP" id="MF_01161">
    <property type="entry name" value="tRNA_Ile_lys_synt"/>
    <property type="match status" value="1"/>
</dbReference>
<keyword evidence="3 8" id="KW-0436">Ligase</keyword>
<comment type="function">
    <text evidence="8">Ligates lysine onto the cytidine present at position 34 of the AUA codon-specific tRNA(Ile) that contains the anticodon CAU, in an ATP-dependent manner. Cytidine is converted to lysidine, thus changing the amino acid specificity of the tRNA from methionine to isoleucine.</text>
</comment>
<dbReference type="RefSeq" id="WP_073260882.1">
    <property type="nucleotide sequence ID" value="NZ_FQVY01000001.1"/>
</dbReference>
<accession>A0AAQ1MAW8</accession>
<dbReference type="PANTHER" id="PTHR43033">
    <property type="entry name" value="TRNA(ILE)-LYSIDINE SYNTHASE-RELATED"/>
    <property type="match status" value="1"/>
</dbReference>
<evidence type="ECO:0000256" key="3">
    <source>
        <dbReference type="ARBA" id="ARBA00022598"/>
    </source>
</evidence>
<dbReference type="GO" id="GO:0032267">
    <property type="term" value="F:tRNA(Ile)-lysidine synthase activity"/>
    <property type="evidence" value="ECO:0007669"/>
    <property type="project" value="UniProtKB-EC"/>
</dbReference>
<gene>
    <name evidence="8 10" type="primary">tilS</name>
    <name evidence="10" type="ORF">GT747_14180</name>
    <name evidence="11" type="ORF">SAMN05444424_0036</name>
</gene>
<dbReference type="InterPro" id="IPR014729">
    <property type="entry name" value="Rossmann-like_a/b/a_fold"/>
</dbReference>
<sequence>MPRNPEGEGLRAAVCAAVRRHRMFSPGERVIVALSGGPDSVALLHALLASGEELGARLSACHLNHRLRGDEAGRDEAFVRALCAEWGVPLYAFSEDVRAAARSRGISEELAGREIRYRLFGELAEREGAKIATAHQLTDQVETVLFRLTRRAGLDGLCGIPPVRGPFIRPLLGCTRAEVEDYCREEGLPFVVDSTNGDETYARNRIRLQVLPDLRQLNPSLEKTVAATAGYLAQDRDFLNLRAAEAYADCKGPGGGVFPRLNAAAFAALHPALQGRVARLFLTDCALPATALAAEAVARLAAGEEGERELAAGRYLRRQEGLLVCRERTVPPPPAAPCELAVGKSASIFGKTLTLCVTTAENGAILEKVHKNHLINCMDYDKLKTTLVARGRREGDSISLSRRGVTKTLKKLFCELGIPPEERGRVPVVADGEGVVCIPGVDVAARVAVTGKTERIAVLYCGEDV</sequence>
<dbReference type="Gene3D" id="3.40.50.620">
    <property type="entry name" value="HUPs"/>
    <property type="match status" value="1"/>
</dbReference>
<reference evidence="10 13" key="3">
    <citation type="journal article" date="2019" name="Nat. Med.">
        <title>A library of human gut bacterial isolates paired with longitudinal multiomics data enables mechanistic microbiome research.</title>
        <authorList>
            <person name="Poyet M."/>
            <person name="Groussin M."/>
            <person name="Gibbons S.M."/>
            <person name="Avila-Pacheco J."/>
            <person name="Jiang X."/>
            <person name="Kearney S.M."/>
            <person name="Perrotta A.R."/>
            <person name="Berdy B."/>
            <person name="Zhao S."/>
            <person name="Lieberman T.D."/>
            <person name="Swanson P.K."/>
            <person name="Smith M."/>
            <person name="Roesemann S."/>
            <person name="Alexander J.E."/>
            <person name="Rich S.A."/>
            <person name="Livny J."/>
            <person name="Vlamakis H."/>
            <person name="Clish C."/>
            <person name="Bullock K."/>
            <person name="Deik A."/>
            <person name="Scott J."/>
            <person name="Pierce K.A."/>
            <person name="Xavier R.J."/>
            <person name="Alm E.J."/>
        </authorList>
    </citation>
    <scope>NUCLEOTIDE SEQUENCE [LARGE SCALE GENOMIC DNA]</scope>
    <source>
        <strain evidence="10 13">BIOML-A2</strain>
    </source>
</reference>
<keyword evidence="5 8" id="KW-0547">Nucleotide-binding</keyword>
<evidence type="ECO:0000256" key="4">
    <source>
        <dbReference type="ARBA" id="ARBA00022694"/>
    </source>
</evidence>